<gene>
    <name evidence="2" type="ORF">AVDCRST_MAG76-3261</name>
</gene>
<organism evidence="2">
    <name type="scientific">uncultured Acidimicrobiales bacterium</name>
    <dbReference type="NCBI Taxonomy" id="310071"/>
    <lineage>
        <taxon>Bacteria</taxon>
        <taxon>Bacillati</taxon>
        <taxon>Actinomycetota</taxon>
        <taxon>Acidimicrobiia</taxon>
        <taxon>Acidimicrobiales</taxon>
        <taxon>environmental samples</taxon>
    </lineage>
</organism>
<feature type="transmembrane region" description="Helical" evidence="1">
    <location>
        <begin position="71"/>
        <end position="95"/>
    </location>
</feature>
<keyword evidence="1" id="KW-1133">Transmembrane helix</keyword>
<name>A0A6J4J5Z9_9ACTN</name>
<feature type="transmembrane region" description="Helical" evidence="1">
    <location>
        <begin position="101"/>
        <end position="122"/>
    </location>
</feature>
<keyword evidence="1" id="KW-0812">Transmembrane</keyword>
<evidence type="ECO:0000256" key="1">
    <source>
        <dbReference type="SAM" id="Phobius"/>
    </source>
</evidence>
<feature type="transmembrane region" description="Helical" evidence="1">
    <location>
        <begin position="30"/>
        <end position="50"/>
    </location>
</feature>
<dbReference type="EMBL" id="CADCSZ010000197">
    <property type="protein sequence ID" value="CAA9268876.1"/>
    <property type="molecule type" value="Genomic_DNA"/>
</dbReference>
<dbReference type="AlphaFoldDB" id="A0A6J4J5Z9"/>
<evidence type="ECO:0000313" key="2">
    <source>
        <dbReference type="EMBL" id="CAA9268876.1"/>
    </source>
</evidence>
<reference evidence="2" key="1">
    <citation type="submission" date="2020-02" db="EMBL/GenBank/DDBJ databases">
        <authorList>
            <person name="Meier V. D."/>
        </authorList>
    </citation>
    <scope>NUCLEOTIDE SEQUENCE</scope>
    <source>
        <strain evidence="2">AVDCRST_MAG76</strain>
    </source>
</reference>
<sequence>MSSYQAPPPSAIYGQSRPTEAPPAIKTSVAIVWAVVALSVISTILTFFLLDEIVESAGVELDSTEEDAARIGGIVGAIIGFLIFGALWILLGTFLRKGANWARIVLTVLAGLGLLFGLFGLTRDQPGPFRILGVVQLVLMVALLVFMWRRESSDYIDARQAG</sequence>
<protein>
    <submittedName>
        <fullName evidence="2">Uncharacterized protein</fullName>
    </submittedName>
</protein>
<keyword evidence="1" id="KW-0472">Membrane</keyword>
<proteinExistence type="predicted"/>
<accession>A0A6J4J5Z9</accession>
<feature type="transmembrane region" description="Helical" evidence="1">
    <location>
        <begin position="129"/>
        <end position="148"/>
    </location>
</feature>